<keyword evidence="2" id="KW-1185">Reference proteome</keyword>
<gene>
    <name evidence="1" type="ORF">TsocGM_20000</name>
</gene>
<protein>
    <submittedName>
        <fullName evidence="1">Uncharacterized protein</fullName>
    </submittedName>
</protein>
<comment type="caution">
    <text evidence="1">The sequence shown here is derived from an EMBL/GenBank/DDBJ whole genome shotgun (WGS) entry which is preliminary data.</text>
</comment>
<sequence>MAGARKRHSASFSAKVALEAATQARTRDAKTQVVPGEERALRRVHFGAEGVRVQRLYYNEVGIAVPDRPGPVGVLTLDRSNPDRENAWAIAASPIASPT</sequence>
<reference evidence="1 2" key="1">
    <citation type="submission" date="2018-12" db="EMBL/GenBank/DDBJ databases">
        <authorList>
            <person name="Toschakov S.V."/>
        </authorList>
    </citation>
    <scope>NUCLEOTIDE SEQUENCE [LARGE SCALE GENOMIC DNA]</scope>
    <source>
        <strain evidence="1 2">GM2012</strain>
    </source>
</reference>
<accession>A0A432MFH1</accession>
<reference evidence="1 2" key="2">
    <citation type="submission" date="2019-01" db="EMBL/GenBank/DDBJ databases">
        <title>Tautonia sociabilis, a novel thermotolerant planctomycete of Isosphaeraceae family, isolated from a 4000 m deep subterranean habitat.</title>
        <authorList>
            <person name="Kovaleva O.L."/>
            <person name="Elcheninov A.G."/>
            <person name="Van Heerden E."/>
            <person name="Toshchakov S.V."/>
            <person name="Novikov A."/>
            <person name="Bonch-Osmolovskaya E.A."/>
            <person name="Kublanov I.V."/>
        </authorList>
    </citation>
    <scope>NUCLEOTIDE SEQUENCE [LARGE SCALE GENOMIC DNA]</scope>
    <source>
        <strain evidence="1 2">GM2012</strain>
    </source>
</reference>
<dbReference type="RefSeq" id="WP_126727236.1">
    <property type="nucleotide sequence ID" value="NZ_RYZH01000047.1"/>
</dbReference>
<organism evidence="1 2">
    <name type="scientific">Tautonia sociabilis</name>
    <dbReference type="NCBI Taxonomy" id="2080755"/>
    <lineage>
        <taxon>Bacteria</taxon>
        <taxon>Pseudomonadati</taxon>
        <taxon>Planctomycetota</taxon>
        <taxon>Planctomycetia</taxon>
        <taxon>Isosphaerales</taxon>
        <taxon>Isosphaeraceae</taxon>
        <taxon>Tautonia</taxon>
    </lineage>
</organism>
<evidence type="ECO:0000313" key="2">
    <source>
        <dbReference type="Proteomes" id="UP000280296"/>
    </source>
</evidence>
<name>A0A432MFH1_9BACT</name>
<proteinExistence type="predicted"/>
<evidence type="ECO:0000313" key="1">
    <source>
        <dbReference type="EMBL" id="RUL84639.1"/>
    </source>
</evidence>
<dbReference type="Proteomes" id="UP000280296">
    <property type="component" value="Unassembled WGS sequence"/>
</dbReference>
<dbReference type="AlphaFoldDB" id="A0A432MFH1"/>
<dbReference type="EMBL" id="RYZH01000047">
    <property type="protein sequence ID" value="RUL84639.1"/>
    <property type="molecule type" value="Genomic_DNA"/>
</dbReference>